<dbReference type="Gene3D" id="3.20.20.70">
    <property type="entry name" value="Aldolase class I"/>
    <property type="match status" value="1"/>
</dbReference>
<dbReference type="InterPro" id="IPR001155">
    <property type="entry name" value="OxRdtase_FMN_N"/>
</dbReference>
<protein>
    <submittedName>
        <fullName evidence="2">NADH:flavin oxidoreductase/NADH oxidase</fullName>
    </submittedName>
</protein>
<evidence type="ECO:0000313" key="3">
    <source>
        <dbReference type="Proteomes" id="UP000308652"/>
    </source>
</evidence>
<dbReference type="CDD" id="cd02933">
    <property type="entry name" value="OYE_like_FMN"/>
    <property type="match status" value="1"/>
</dbReference>
<gene>
    <name evidence="2" type="ORF">BDQ12DRAFT_214042</name>
</gene>
<feature type="domain" description="NADH:flavin oxidoreductase/NADH oxidase N-terminal" evidence="1">
    <location>
        <begin position="9"/>
        <end position="352"/>
    </location>
</feature>
<dbReference type="GO" id="GO:0003959">
    <property type="term" value="F:NADPH dehydrogenase activity"/>
    <property type="evidence" value="ECO:0007669"/>
    <property type="project" value="TreeGrafter"/>
</dbReference>
<name>A0A5C3LWP2_9AGAR</name>
<proteinExistence type="predicted"/>
<reference evidence="2 3" key="1">
    <citation type="journal article" date="2019" name="Nat. Ecol. Evol.">
        <title>Megaphylogeny resolves global patterns of mushroom evolution.</title>
        <authorList>
            <person name="Varga T."/>
            <person name="Krizsan K."/>
            <person name="Foldi C."/>
            <person name="Dima B."/>
            <person name="Sanchez-Garcia M."/>
            <person name="Sanchez-Ramirez S."/>
            <person name="Szollosi G.J."/>
            <person name="Szarkandi J.G."/>
            <person name="Papp V."/>
            <person name="Albert L."/>
            <person name="Andreopoulos W."/>
            <person name="Angelini C."/>
            <person name="Antonin V."/>
            <person name="Barry K.W."/>
            <person name="Bougher N.L."/>
            <person name="Buchanan P."/>
            <person name="Buyck B."/>
            <person name="Bense V."/>
            <person name="Catcheside P."/>
            <person name="Chovatia M."/>
            <person name="Cooper J."/>
            <person name="Damon W."/>
            <person name="Desjardin D."/>
            <person name="Finy P."/>
            <person name="Geml J."/>
            <person name="Haridas S."/>
            <person name="Hughes K."/>
            <person name="Justo A."/>
            <person name="Karasinski D."/>
            <person name="Kautmanova I."/>
            <person name="Kiss B."/>
            <person name="Kocsube S."/>
            <person name="Kotiranta H."/>
            <person name="LaButti K.M."/>
            <person name="Lechner B.E."/>
            <person name="Liimatainen K."/>
            <person name="Lipzen A."/>
            <person name="Lukacs Z."/>
            <person name="Mihaltcheva S."/>
            <person name="Morgado L.N."/>
            <person name="Niskanen T."/>
            <person name="Noordeloos M.E."/>
            <person name="Ohm R.A."/>
            <person name="Ortiz-Santana B."/>
            <person name="Ovrebo C."/>
            <person name="Racz N."/>
            <person name="Riley R."/>
            <person name="Savchenko A."/>
            <person name="Shiryaev A."/>
            <person name="Soop K."/>
            <person name="Spirin V."/>
            <person name="Szebenyi C."/>
            <person name="Tomsovsky M."/>
            <person name="Tulloss R.E."/>
            <person name="Uehling J."/>
            <person name="Grigoriev I.V."/>
            <person name="Vagvolgyi C."/>
            <person name="Papp T."/>
            <person name="Martin F.M."/>
            <person name="Miettinen O."/>
            <person name="Hibbett D.S."/>
            <person name="Nagy L.G."/>
        </authorList>
    </citation>
    <scope>NUCLEOTIDE SEQUENCE [LARGE SCALE GENOMIC DNA]</scope>
    <source>
        <strain evidence="2 3">CBS 166.37</strain>
    </source>
</reference>
<accession>A0A5C3LWP2</accession>
<dbReference type="AlphaFoldDB" id="A0A5C3LWP2"/>
<dbReference type="PANTHER" id="PTHR22893:SF91">
    <property type="entry name" value="NADPH DEHYDROGENASE 2-RELATED"/>
    <property type="match status" value="1"/>
</dbReference>
<dbReference type="SUPFAM" id="SSF51395">
    <property type="entry name" value="FMN-linked oxidoreductases"/>
    <property type="match status" value="1"/>
</dbReference>
<dbReference type="Pfam" id="PF00724">
    <property type="entry name" value="Oxidored_FMN"/>
    <property type="match status" value="1"/>
</dbReference>
<dbReference type="EMBL" id="ML213609">
    <property type="protein sequence ID" value="TFK37222.1"/>
    <property type="molecule type" value="Genomic_DNA"/>
</dbReference>
<dbReference type="Proteomes" id="UP000308652">
    <property type="component" value="Unassembled WGS sequence"/>
</dbReference>
<dbReference type="FunFam" id="3.20.20.70:FF:000138">
    <property type="entry name" value="NADPH dehydrogenase 1"/>
    <property type="match status" value="1"/>
</dbReference>
<evidence type="ECO:0000313" key="2">
    <source>
        <dbReference type="EMBL" id="TFK37222.1"/>
    </source>
</evidence>
<dbReference type="STRING" id="68775.A0A5C3LWP2"/>
<organism evidence="2 3">
    <name type="scientific">Crucibulum laeve</name>
    <dbReference type="NCBI Taxonomy" id="68775"/>
    <lineage>
        <taxon>Eukaryota</taxon>
        <taxon>Fungi</taxon>
        <taxon>Dikarya</taxon>
        <taxon>Basidiomycota</taxon>
        <taxon>Agaricomycotina</taxon>
        <taxon>Agaricomycetes</taxon>
        <taxon>Agaricomycetidae</taxon>
        <taxon>Agaricales</taxon>
        <taxon>Agaricineae</taxon>
        <taxon>Nidulariaceae</taxon>
        <taxon>Crucibulum</taxon>
    </lineage>
</organism>
<evidence type="ECO:0000259" key="1">
    <source>
        <dbReference type="Pfam" id="PF00724"/>
    </source>
</evidence>
<keyword evidence="3" id="KW-1185">Reference proteome</keyword>
<dbReference type="GO" id="GO:0010181">
    <property type="term" value="F:FMN binding"/>
    <property type="evidence" value="ECO:0007669"/>
    <property type="project" value="InterPro"/>
</dbReference>
<sequence>MSPPNPTPKLFQPIKIGNITLQHRVVLAPLTRFRAAKKSHIHTVSLAKTYYSQRASTPGTLLITEATFIAARAGGYDNVPGIWSDEQIEAWKEVVDGVHAAGSYIYLQLWAHGRAAQEPILTEDGLSYVAPSPIPLSTTPKTIPRELTHDELQEYVQLYAQAAKNAVYRAGFDGVEINSVNGFLLDQFLQDVSNKRTDSYGGSVENRSRFGLQVVDAVVEAVGAEKVGFRLSPWSEFQDMKMDDPIPQFSHFVSSIKESHPNFSYIHVVEPRIDGVEGHRQSDGYFNDTGKESNDFIRKIWLPRPLITAGGYTRTNALKRAEESQGELIAFGRDFIANPDLPLRMKHNIPLNPYDRNTFYTPAEQERSEKGYIDYPFADLEKRKAKK</sequence>
<dbReference type="InterPro" id="IPR013785">
    <property type="entry name" value="Aldolase_TIM"/>
</dbReference>
<dbReference type="OrthoDB" id="276546at2759"/>
<dbReference type="InterPro" id="IPR045247">
    <property type="entry name" value="Oye-like"/>
</dbReference>
<dbReference type="PANTHER" id="PTHR22893">
    <property type="entry name" value="NADH OXIDOREDUCTASE-RELATED"/>
    <property type="match status" value="1"/>
</dbReference>